<name>A0ABS5C4C2_9BACT</name>
<dbReference type="SMART" id="SM00240">
    <property type="entry name" value="FHA"/>
    <property type="match status" value="2"/>
</dbReference>
<dbReference type="PROSITE" id="PS50006">
    <property type="entry name" value="FHA_DOMAIN"/>
    <property type="match status" value="1"/>
</dbReference>
<dbReference type="Gene3D" id="2.60.200.20">
    <property type="match status" value="2"/>
</dbReference>
<sequence length="366" mass="39394">MATRLPGGLDVHAVHRTSGEVRSQCIGQPYALLGRAPRAGVRLDDPSVSQCHAYLQLVDGVPYCIDLGSRTGVLWDDGGQGRGWIHSGQTVRIGMFDVQITATGELPGESEWHEPGFNPDAVPLATLDVHAPGGPNGRFALDQPVTLIGRHPNCNLRFLDEAVAYFQCAIVKTREGIWCVDLLSRGGTVLNGRPTRVTSLRDGDLIELGKISLLLRVGASTAHPPVPFGMSGVPAPFVPVPDSTNAVGLPLREMMEQFQQCFVTMARMFTTMQQEHTAMMCEQMRQVQELMRDARPPVPPSVSIVAPAVAAAAPLPTVAPPPPPPAPRPVPRVVDPNEAHLLADAHTWFLDRLVQKAPNSNGKKSG</sequence>
<proteinExistence type="predicted"/>
<keyword evidence="3" id="KW-1185">Reference proteome</keyword>
<protein>
    <submittedName>
        <fullName evidence="2">FHA domain-containing protein</fullName>
    </submittedName>
</protein>
<dbReference type="EMBL" id="JAGKQQ010000002">
    <property type="protein sequence ID" value="MBP3960492.1"/>
    <property type="molecule type" value="Genomic_DNA"/>
</dbReference>
<evidence type="ECO:0000313" key="3">
    <source>
        <dbReference type="Proteomes" id="UP000676565"/>
    </source>
</evidence>
<dbReference type="InterPro" id="IPR000253">
    <property type="entry name" value="FHA_dom"/>
</dbReference>
<dbReference type="InterPro" id="IPR050923">
    <property type="entry name" value="Cell_Proc_Reg/RNA_Proc"/>
</dbReference>
<feature type="domain" description="FHA" evidence="1">
    <location>
        <begin position="146"/>
        <end position="195"/>
    </location>
</feature>
<gene>
    <name evidence="2" type="ORF">J8F10_35145</name>
</gene>
<dbReference type="Pfam" id="PF00498">
    <property type="entry name" value="FHA"/>
    <property type="match status" value="2"/>
</dbReference>
<organism evidence="2 3">
    <name type="scientific">Gemmata palustris</name>
    <dbReference type="NCBI Taxonomy" id="2822762"/>
    <lineage>
        <taxon>Bacteria</taxon>
        <taxon>Pseudomonadati</taxon>
        <taxon>Planctomycetota</taxon>
        <taxon>Planctomycetia</taxon>
        <taxon>Gemmatales</taxon>
        <taxon>Gemmataceae</taxon>
        <taxon>Gemmata</taxon>
    </lineage>
</organism>
<dbReference type="Proteomes" id="UP000676565">
    <property type="component" value="Unassembled WGS sequence"/>
</dbReference>
<accession>A0ABS5C4C2</accession>
<evidence type="ECO:0000313" key="2">
    <source>
        <dbReference type="EMBL" id="MBP3960492.1"/>
    </source>
</evidence>
<dbReference type="SUPFAM" id="SSF49879">
    <property type="entry name" value="SMAD/FHA domain"/>
    <property type="match status" value="2"/>
</dbReference>
<evidence type="ECO:0000259" key="1">
    <source>
        <dbReference type="PROSITE" id="PS50006"/>
    </source>
</evidence>
<dbReference type="CDD" id="cd00060">
    <property type="entry name" value="FHA"/>
    <property type="match status" value="2"/>
</dbReference>
<dbReference type="PANTHER" id="PTHR23308">
    <property type="entry name" value="NUCLEAR INHIBITOR OF PROTEIN PHOSPHATASE-1"/>
    <property type="match status" value="1"/>
</dbReference>
<dbReference type="RefSeq" id="WP_210662610.1">
    <property type="nucleotide sequence ID" value="NZ_JAGKQQ010000002.1"/>
</dbReference>
<dbReference type="InterPro" id="IPR008984">
    <property type="entry name" value="SMAD_FHA_dom_sf"/>
</dbReference>
<comment type="caution">
    <text evidence="2">The sequence shown here is derived from an EMBL/GenBank/DDBJ whole genome shotgun (WGS) entry which is preliminary data.</text>
</comment>
<reference evidence="2 3" key="1">
    <citation type="submission" date="2021-04" db="EMBL/GenBank/DDBJ databases">
        <authorList>
            <person name="Ivanova A."/>
        </authorList>
    </citation>
    <scope>NUCLEOTIDE SEQUENCE [LARGE SCALE GENOMIC DNA]</scope>
    <source>
        <strain evidence="2 3">G18</strain>
    </source>
</reference>